<dbReference type="AlphaFoldDB" id="A0A518DWB5"/>
<keyword evidence="2" id="KW-1185">Reference proteome</keyword>
<dbReference type="PANTHER" id="PTHR33639:SF2">
    <property type="entry name" value="DUF393 DOMAIN-CONTAINING PROTEIN"/>
    <property type="match status" value="1"/>
</dbReference>
<dbReference type="InterPro" id="IPR007263">
    <property type="entry name" value="DCC1-like"/>
</dbReference>
<sequence length="148" mass="17134">MPIVIFDGLCSFCSASVQFILKNDVRGKIRFAPAQSELGRTLLAKHGLDPDDAQSFLLIKADKAYVRSDAALEIARDLGWWRWLRIFRILPRGLRDAMYSLVARNRYRWFGRRDTCLIPTPEQRSRFIENLEEAADQESFEQRDSPSP</sequence>
<evidence type="ECO:0000313" key="2">
    <source>
        <dbReference type="Proteomes" id="UP000317648"/>
    </source>
</evidence>
<dbReference type="PANTHER" id="PTHR33639">
    <property type="entry name" value="THIOL-DISULFIDE OXIDOREDUCTASE DCC"/>
    <property type="match status" value="1"/>
</dbReference>
<dbReference type="Pfam" id="PF04134">
    <property type="entry name" value="DCC1-like"/>
    <property type="match status" value="1"/>
</dbReference>
<evidence type="ECO:0008006" key="3">
    <source>
        <dbReference type="Google" id="ProtNLM"/>
    </source>
</evidence>
<dbReference type="KEGG" id="lcre:Pla8534_39380"/>
<evidence type="ECO:0000313" key="1">
    <source>
        <dbReference type="EMBL" id="QDU96119.1"/>
    </source>
</evidence>
<dbReference type="Proteomes" id="UP000317648">
    <property type="component" value="Chromosome"/>
</dbReference>
<accession>A0A518DWB5</accession>
<dbReference type="EMBL" id="CP036433">
    <property type="protein sequence ID" value="QDU96119.1"/>
    <property type="molecule type" value="Genomic_DNA"/>
</dbReference>
<dbReference type="GO" id="GO:0015035">
    <property type="term" value="F:protein-disulfide reductase activity"/>
    <property type="evidence" value="ECO:0007669"/>
    <property type="project" value="InterPro"/>
</dbReference>
<protein>
    <recommendedName>
        <fullName evidence="3">Thiol-disulfide oxidoreductase DCC</fullName>
    </recommendedName>
</protein>
<gene>
    <name evidence="1" type="ORF">Pla8534_39380</name>
</gene>
<dbReference type="OrthoDB" id="9785438at2"/>
<reference evidence="1 2" key="1">
    <citation type="submission" date="2019-02" db="EMBL/GenBank/DDBJ databases">
        <title>Deep-cultivation of Planctomycetes and their phenomic and genomic characterization uncovers novel biology.</title>
        <authorList>
            <person name="Wiegand S."/>
            <person name="Jogler M."/>
            <person name="Boedeker C."/>
            <person name="Pinto D."/>
            <person name="Vollmers J."/>
            <person name="Rivas-Marin E."/>
            <person name="Kohn T."/>
            <person name="Peeters S.H."/>
            <person name="Heuer A."/>
            <person name="Rast P."/>
            <person name="Oberbeckmann S."/>
            <person name="Bunk B."/>
            <person name="Jeske O."/>
            <person name="Meyerdierks A."/>
            <person name="Storesund J.E."/>
            <person name="Kallscheuer N."/>
            <person name="Luecker S."/>
            <person name="Lage O.M."/>
            <person name="Pohl T."/>
            <person name="Merkel B.J."/>
            <person name="Hornburger P."/>
            <person name="Mueller R.-W."/>
            <person name="Bruemmer F."/>
            <person name="Labrenz M."/>
            <person name="Spormann A.M."/>
            <person name="Op den Camp H."/>
            <person name="Overmann J."/>
            <person name="Amann R."/>
            <person name="Jetten M.S.M."/>
            <person name="Mascher T."/>
            <person name="Medema M.H."/>
            <person name="Devos D.P."/>
            <person name="Kaster A.-K."/>
            <person name="Ovreas L."/>
            <person name="Rohde M."/>
            <person name="Galperin M.Y."/>
            <person name="Jogler C."/>
        </authorList>
    </citation>
    <scope>NUCLEOTIDE SEQUENCE [LARGE SCALE GENOMIC DNA]</scope>
    <source>
        <strain evidence="1 2">Pla85_3_4</strain>
    </source>
</reference>
<proteinExistence type="predicted"/>
<organism evidence="1 2">
    <name type="scientific">Lignipirellula cremea</name>
    <dbReference type="NCBI Taxonomy" id="2528010"/>
    <lineage>
        <taxon>Bacteria</taxon>
        <taxon>Pseudomonadati</taxon>
        <taxon>Planctomycetota</taxon>
        <taxon>Planctomycetia</taxon>
        <taxon>Pirellulales</taxon>
        <taxon>Pirellulaceae</taxon>
        <taxon>Lignipirellula</taxon>
    </lineage>
</organism>
<dbReference type="InterPro" id="IPR052927">
    <property type="entry name" value="DCC_oxidoreductase"/>
</dbReference>
<name>A0A518DWB5_9BACT</name>